<dbReference type="GO" id="GO:0003677">
    <property type="term" value="F:DNA binding"/>
    <property type="evidence" value="ECO:0007669"/>
    <property type="project" value="UniProtKB-KW"/>
</dbReference>
<dbReference type="SUPFAM" id="SSF53067">
    <property type="entry name" value="Actin-like ATPase domain"/>
    <property type="match status" value="1"/>
</dbReference>
<comment type="function">
    <text evidence="1">Transcriptional repressor of xylose-utilizing enzymes.</text>
</comment>
<dbReference type="STRING" id="494026.PGLA_18150"/>
<reference evidence="5 6" key="1">
    <citation type="submission" date="2016-03" db="EMBL/GenBank/DDBJ databases">
        <title>Draft genome sequence of Paenibacillus glacialis DSM 22343.</title>
        <authorList>
            <person name="Shin S.-K."/>
            <person name="Yi H."/>
        </authorList>
    </citation>
    <scope>NUCLEOTIDE SEQUENCE [LARGE SCALE GENOMIC DNA]</scope>
    <source>
        <strain evidence="5 6">DSM 22343</strain>
    </source>
</reference>
<dbReference type="InterPro" id="IPR036390">
    <property type="entry name" value="WH_DNA-bd_sf"/>
</dbReference>
<accession>A0A168J2T3</accession>
<evidence type="ECO:0000256" key="1">
    <source>
        <dbReference type="ARBA" id="ARBA00002486"/>
    </source>
</evidence>
<evidence type="ECO:0000313" key="6">
    <source>
        <dbReference type="Proteomes" id="UP000076967"/>
    </source>
</evidence>
<dbReference type="Pfam" id="PF13412">
    <property type="entry name" value="HTH_24"/>
    <property type="match status" value="1"/>
</dbReference>
<dbReference type="PANTHER" id="PTHR18964:SF149">
    <property type="entry name" value="BIFUNCTIONAL UDP-N-ACETYLGLUCOSAMINE 2-EPIMERASE_N-ACETYLMANNOSAMINE KINASE"/>
    <property type="match status" value="1"/>
</dbReference>
<proteinExistence type="inferred from homology"/>
<dbReference type="InterPro" id="IPR043129">
    <property type="entry name" value="ATPase_NBD"/>
</dbReference>
<dbReference type="AlphaFoldDB" id="A0A168J2T3"/>
<comment type="similarity">
    <text evidence="2">Belongs to the ROK (NagC/XylR) family.</text>
</comment>
<evidence type="ECO:0000256" key="2">
    <source>
        <dbReference type="ARBA" id="ARBA00006479"/>
    </source>
</evidence>
<dbReference type="SUPFAM" id="SSF46785">
    <property type="entry name" value="Winged helix' DNA-binding domain"/>
    <property type="match status" value="1"/>
</dbReference>
<keyword evidence="3" id="KW-0119">Carbohydrate metabolism</keyword>
<dbReference type="PANTHER" id="PTHR18964">
    <property type="entry name" value="ROK (REPRESSOR, ORF, KINASE) FAMILY"/>
    <property type="match status" value="1"/>
</dbReference>
<sequence>MKEINRSTILSLLHREKSLSRAEIAQRTKLSATTISSLVDELIKEGFIVESGEKSTPGAGRRAISLEINRLNGFVISVGLGNRTFYFTLSNFHGEVITELKKPATIGNTNVLKCVNAGIEELVKKAELQDLSMIKGMAIASPGIIDEDNGMIEYSRYLNLKDFNIVDELQASYPIPIYVINDTNAAAFAEYYLLSSPDVRNVLYVWIYDGMGAGLIINDQIISGYKGRAGEVTYMSDYLFSDTYVLQQAQKRAAKHDASAVFHDIGDVLEAYESGVPWLETLMNRSLMLMSKSIAVMINLLGPEQVILDGWFMSSPKCMQKVHNFLRRLTLHGHYEADRVTTAQLGDKNYVIGATTLILHDLFKEKVLLT</sequence>
<dbReference type="Gene3D" id="1.10.10.10">
    <property type="entry name" value="Winged helix-like DNA-binding domain superfamily/Winged helix DNA-binding domain"/>
    <property type="match status" value="1"/>
</dbReference>
<evidence type="ECO:0000313" key="5">
    <source>
        <dbReference type="EMBL" id="OAB40085.1"/>
    </source>
</evidence>
<gene>
    <name evidence="5" type="ORF">PGLA_18150</name>
</gene>
<dbReference type="Pfam" id="PF00480">
    <property type="entry name" value="ROK"/>
    <property type="match status" value="1"/>
</dbReference>
<protein>
    <recommendedName>
        <fullName evidence="7">Sugar kinase</fullName>
    </recommendedName>
</protein>
<dbReference type="Proteomes" id="UP000076967">
    <property type="component" value="Unassembled WGS sequence"/>
</dbReference>
<dbReference type="Gene3D" id="3.30.420.40">
    <property type="match status" value="2"/>
</dbReference>
<dbReference type="InterPro" id="IPR011991">
    <property type="entry name" value="ArsR-like_HTH"/>
</dbReference>
<evidence type="ECO:0000256" key="3">
    <source>
        <dbReference type="ARBA" id="ARBA00022629"/>
    </source>
</evidence>
<keyword evidence="4" id="KW-0238">DNA-binding</keyword>
<dbReference type="InterPro" id="IPR036388">
    <property type="entry name" value="WH-like_DNA-bd_sf"/>
</dbReference>
<keyword evidence="6" id="KW-1185">Reference proteome</keyword>
<dbReference type="GO" id="GO:0042732">
    <property type="term" value="P:D-xylose metabolic process"/>
    <property type="evidence" value="ECO:0007669"/>
    <property type="project" value="UniProtKB-KW"/>
</dbReference>
<name>A0A168J2T3_9BACL</name>
<keyword evidence="3" id="KW-0859">Xylose metabolism</keyword>
<organism evidence="5 6">
    <name type="scientific">Paenibacillus glacialis</name>
    <dbReference type="NCBI Taxonomy" id="494026"/>
    <lineage>
        <taxon>Bacteria</taxon>
        <taxon>Bacillati</taxon>
        <taxon>Bacillota</taxon>
        <taxon>Bacilli</taxon>
        <taxon>Bacillales</taxon>
        <taxon>Paenibacillaceae</taxon>
        <taxon>Paenibacillus</taxon>
    </lineage>
</organism>
<evidence type="ECO:0000256" key="4">
    <source>
        <dbReference type="ARBA" id="ARBA00023125"/>
    </source>
</evidence>
<dbReference type="InterPro" id="IPR000600">
    <property type="entry name" value="ROK"/>
</dbReference>
<evidence type="ECO:0008006" key="7">
    <source>
        <dbReference type="Google" id="ProtNLM"/>
    </source>
</evidence>
<dbReference type="CDD" id="cd00090">
    <property type="entry name" value="HTH_ARSR"/>
    <property type="match status" value="1"/>
</dbReference>
<dbReference type="EMBL" id="LVJH01000039">
    <property type="protein sequence ID" value="OAB40085.1"/>
    <property type="molecule type" value="Genomic_DNA"/>
</dbReference>
<comment type="caution">
    <text evidence="5">The sequence shown here is derived from an EMBL/GenBank/DDBJ whole genome shotgun (WGS) entry which is preliminary data.</text>
</comment>